<dbReference type="InterPro" id="IPR051446">
    <property type="entry name" value="HTH_trans_reg/aminotransferase"/>
</dbReference>
<keyword evidence="4" id="KW-0804">Transcription</keyword>
<dbReference type="AlphaFoldDB" id="A0A2X5NTD2"/>
<dbReference type="PRINTS" id="PR00035">
    <property type="entry name" value="HTHGNTR"/>
</dbReference>
<dbReference type="SMART" id="SM00345">
    <property type="entry name" value="HTH_GNTR"/>
    <property type="match status" value="1"/>
</dbReference>
<sequence>MRTLYTDHLLERLQFEQHGRLHQRVLRVLQQAIIEGVFPPETRLPSTRDLAKQLGVSRNTVMTAYDSLLAEGYVTSRTGSGTRVAATLPEFCLNSEKSAELPHSAQTLPPAFRHAVPHCSAMPPPPRFSGVLLCPGLRM</sequence>
<dbReference type="CDD" id="cd07377">
    <property type="entry name" value="WHTH_GntR"/>
    <property type="match status" value="1"/>
</dbReference>
<dbReference type="Gene3D" id="1.10.10.10">
    <property type="entry name" value="Winged helix-like DNA-binding domain superfamily/Winged helix DNA-binding domain"/>
    <property type="match status" value="1"/>
</dbReference>
<dbReference type="Proteomes" id="UP000248758">
    <property type="component" value="Chromosome 1"/>
</dbReference>
<dbReference type="GO" id="GO:0003677">
    <property type="term" value="F:DNA binding"/>
    <property type="evidence" value="ECO:0007669"/>
    <property type="project" value="UniProtKB-KW"/>
</dbReference>
<feature type="domain" description="HTH gntR-type" evidence="5">
    <location>
        <begin position="19"/>
        <end position="87"/>
    </location>
</feature>
<dbReference type="InterPro" id="IPR036388">
    <property type="entry name" value="WH-like_DNA-bd_sf"/>
</dbReference>
<evidence type="ECO:0000313" key="6">
    <source>
        <dbReference type="EMBL" id="SQK76811.1"/>
    </source>
</evidence>
<dbReference type="InterPro" id="IPR036390">
    <property type="entry name" value="WH_DNA-bd_sf"/>
</dbReference>
<evidence type="ECO:0000256" key="3">
    <source>
        <dbReference type="ARBA" id="ARBA00023125"/>
    </source>
</evidence>
<dbReference type="InterPro" id="IPR000524">
    <property type="entry name" value="Tscrpt_reg_HTH_GntR"/>
</dbReference>
<gene>
    <name evidence="6" type="primary">gabR_3</name>
    <name evidence="6" type="ORF">NCTC11468_03200</name>
</gene>
<dbReference type="KEGG" id="tpty:NCTC11468_03200"/>
<dbReference type="SUPFAM" id="SSF46785">
    <property type="entry name" value="Winged helix' DNA-binding domain"/>
    <property type="match status" value="1"/>
</dbReference>
<dbReference type="EMBL" id="LS483499">
    <property type="protein sequence ID" value="SQK76811.1"/>
    <property type="molecule type" value="Genomic_DNA"/>
</dbReference>
<protein>
    <submittedName>
        <fullName evidence="6">HTH-type transcriptional regulatory protein gabR</fullName>
    </submittedName>
</protein>
<organism evidence="6 7">
    <name type="scientific">Tatumella ptyseos</name>
    <dbReference type="NCBI Taxonomy" id="82987"/>
    <lineage>
        <taxon>Bacteria</taxon>
        <taxon>Pseudomonadati</taxon>
        <taxon>Pseudomonadota</taxon>
        <taxon>Gammaproteobacteria</taxon>
        <taxon>Enterobacterales</taxon>
        <taxon>Erwiniaceae</taxon>
        <taxon>Tatumella</taxon>
    </lineage>
</organism>
<dbReference type="GO" id="GO:0003700">
    <property type="term" value="F:DNA-binding transcription factor activity"/>
    <property type="evidence" value="ECO:0007669"/>
    <property type="project" value="InterPro"/>
</dbReference>
<evidence type="ECO:0000313" key="7">
    <source>
        <dbReference type="Proteomes" id="UP000248758"/>
    </source>
</evidence>
<dbReference type="PANTHER" id="PTHR46577:SF1">
    <property type="entry name" value="HTH-TYPE TRANSCRIPTIONAL REGULATORY PROTEIN GABR"/>
    <property type="match status" value="1"/>
</dbReference>
<accession>A0A2X5NTD2</accession>
<keyword evidence="2" id="KW-0805">Transcription regulation</keyword>
<evidence type="ECO:0000256" key="4">
    <source>
        <dbReference type="ARBA" id="ARBA00023163"/>
    </source>
</evidence>
<evidence type="ECO:0000259" key="5">
    <source>
        <dbReference type="PROSITE" id="PS50949"/>
    </source>
</evidence>
<dbReference type="PANTHER" id="PTHR46577">
    <property type="entry name" value="HTH-TYPE TRANSCRIPTIONAL REGULATORY PROTEIN GABR"/>
    <property type="match status" value="1"/>
</dbReference>
<dbReference type="PROSITE" id="PS50949">
    <property type="entry name" value="HTH_GNTR"/>
    <property type="match status" value="1"/>
</dbReference>
<reference evidence="6 7" key="1">
    <citation type="submission" date="2018-06" db="EMBL/GenBank/DDBJ databases">
        <authorList>
            <consortium name="Pathogen Informatics"/>
            <person name="Doyle S."/>
        </authorList>
    </citation>
    <scope>NUCLEOTIDE SEQUENCE [LARGE SCALE GENOMIC DNA]</scope>
    <source>
        <strain evidence="6 7">NCTC11468</strain>
    </source>
</reference>
<proteinExistence type="predicted"/>
<evidence type="ECO:0000256" key="1">
    <source>
        <dbReference type="ARBA" id="ARBA00022898"/>
    </source>
</evidence>
<dbReference type="Pfam" id="PF00392">
    <property type="entry name" value="GntR"/>
    <property type="match status" value="1"/>
</dbReference>
<evidence type="ECO:0000256" key="2">
    <source>
        <dbReference type="ARBA" id="ARBA00023015"/>
    </source>
</evidence>
<keyword evidence="3" id="KW-0238">DNA-binding</keyword>
<keyword evidence="1" id="KW-0663">Pyridoxal phosphate</keyword>
<name>A0A2X5NTD2_9GAMM</name>